<evidence type="ECO:0000256" key="1">
    <source>
        <dbReference type="SAM" id="Phobius"/>
    </source>
</evidence>
<proteinExistence type="predicted"/>
<keyword evidence="1" id="KW-1133">Transmembrane helix</keyword>
<dbReference type="Gene3D" id="1.10.260.40">
    <property type="entry name" value="lambda repressor-like DNA-binding domains"/>
    <property type="match status" value="1"/>
</dbReference>
<dbReference type="PANTHER" id="PTHR34475">
    <property type="match status" value="1"/>
</dbReference>
<name>A0A1G1W0W2_9BACT</name>
<keyword evidence="1" id="KW-0812">Transmembrane</keyword>
<gene>
    <name evidence="2" type="ORF">A2113_00255</name>
</gene>
<reference evidence="2 3" key="1">
    <citation type="journal article" date="2016" name="Nat. Commun.">
        <title>Thousands of microbial genomes shed light on interconnected biogeochemical processes in an aquifer system.</title>
        <authorList>
            <person name="Anantharaman K."/>
            <person name="Brown C.T."/>
            <person name="Hug L.A."/>
            <person name="Sharon I."/>
            <person name="Castelle C.J."/>
            <person name="Probst A.J."/>
            <person name="Thomas B.C."/>
            <person name="Singh A."/>
            <person name="Wilkins M.J."/>
            <person name="Karaoz U."/>
            <person name="Brodie E.L."/>
            <person name="Williams K.H."/>
            <person name="Hubbard S.S."/>
            <person name="Banfield J.F."/>
        </authorList>
    </citation>
    <scope>NUCLEOTIDE SEQUENCE [LARGE SCALE GENOMIC DNA]</scope>
</reference>
<dbReference type="InterPro" id="IPR050400">
    <property type="entry name" value="Bact_Cytoskel_RodZ"/>
</dbReference>
<sequence>MRTVGEILSEARNKKEISLEEAEKATKIRKKILQDLEKGNWNYLPATFTKGLLKNYAAFLSLDEKRILAFFRREYDEKRTAQITKPPQKQGMSFRLTPAIVTGLLLAGVVFVILFYLFFQYRSFTAPPLLEIQEPKEGAKTSFFEVNVIGRTWEDATLKINGKQVQVSPGGTFSITVSLKEGANTLTITSANRFGKISTVKRTLVVEIPKSASPSAETAPH</sequence>
<comment type="caution">
    <text evidence="2">The sequence shown here is derived from an EMBL/GenBank/DDBJ whole genome shotgun (WGS) entry which is preliminary data.</text>
</comment>
<dbReference type="GO" id="GO:0003677">
    <property type="term" value="F:DNA binding"/>
    <property type="evidence" value="ECO:0007669"/>
    <property type="project" value="InterPro"/>
</dbReference>
<dbReference type="InterPro" id="IPR013783">
    <property type="entry name" value="Ig-like_fold"/>
</dbReference>
<evidence type="ECO:0000313" key="3">
    <source>
        <dbReference type="Proteomes" id="UP000176299"/>
    </source>
</evidence>
<evidence type="ECO:0000313" key="2">
    <source>
        <dbReference type="EMBL" id="OGY21309.1"/>
    </source>
</evidence>
<dbReference type="Gene3D" id="2.60.40.10">
    <property type="entry name" value="Immunoglobulins"/>
    <property type="match status" value="1"/>
</dbReference>
<accession>A0A1G1W0W2</accession>
<dbReference type="AlphaFoldDB" id="A0A1G1W0W2"/>
<dbReference type="STRING" id="1802591.A2113_00255"/>
<protein>
    <recommendedName>
        <fullName evidence="4">HTH cro/C1-type domain-containing protein</fullName>
    </recommendedName>
</protein>
<dbReference type="Proteomes" id="UP000176299">
    <property type="component" value="Unassembled WGS sequence"/>
</dbReference>
<dbReference type="InterPro" id="IPR010982">
    <property type="entry name" value="Lambda_DNA-bd_dom_sf"/>
</dbReference>
<dbReference type="Pfam" id="PF13413">
    <property type="entry name" value="HTH_25"/>
    <property type="match status" value="1"/>
</dbReference>
<evidence type="ECO:0008006" key="4">
    <source>
        <dbReference type="Google" id="ProtNLM"/>
    </source>
</evidence>
<keyword evidence="1" id="KW-0472">Membrane</keyword>
<dbReference type="EMBL" id="MHCN01000015">
    <property type="protein sequence ID" value="OGY21309.1"/>
    <property type="molecule type" value="Genomic_DNA"/>
</dbReference>
<dbReference type="Pfam" id="PF09136">
    <property type="entry name" value="Glucodextran_B"/>
    <property type="match status" value="1"/>
</dbReference>
<organism evidence="2 3">
    <name type="scientific">Candidatus Woykebacteria bacterium GWA1_44_8</name>
    <dbReference type="NCBI Taxonomy" id="1802591"/>
    <lineage>
        <taxon>Bacteria</taxon>
        <taxon>Candidatus Woykeibacteriota</taxon>
    </lineage>
</organism>
<dbReference type="PANTHER" id="PTHR34475:SF1">
    <property type="entry name" value="CYTOSKELETON PROTEIN RODZ"/>
    <property type="match status" value="1"/>
</dbReference>
<feature type="transmembrane region" description="Helical" evidence="1">
    <location>
        <begin position="99"/>
        <end position="119"/>
    </location>
</feature>